<dbReference type="GO" id="GO:0016020">
    <property type="term" value="C:membrane"/>
    <property type="evidence" value="ECO:0007669"/>
    <property type="project" value="UniProtKB-SubCell"/>
</dbReference>
<reference evidence="8" key="1">
    <citation type="submission" date="2021-04" db="EMBL/GenBank/DDBJ databases">
        <authorList>
            <consortium name="Molecular Ecology Group"/>
        </authorList>
    </citation>
    <scope>NUCLEOTIDE SEQUENCE</scope>
</reference>
<comment type="caution">
    <text evidence="8">The sequence shown here is derived from an EMBL/GenBank/DDBJ whole genome shotgun (WGS) entry which is preliminary data.</text>
</comment>
<dbReference type="AlphaFoldDB" id="A0A8S3ZQK6"/>
<name>A0A8S3ZQK6_9EUPU</name>
<dbReference type="PROSITE" id="PS50262">
    <property type="entry name" value="G_PROTEIN_RECEP_F1_2"/>
    <property type="match status" value="1"/>
</dbReference>
<evidence type="ECO:0000259" key="7">
    <source>
        <dbReference type="PROSITE" id="PS50262"/>
    </source>
</evidence>
<keyword evidence="4 6" id="KW-0472">Membrane</keyword>
<feature type="region of interest" description="Disordered" evidence="5">
    <location>
        <begin position="221"/>
        <end position="246"/>
    </location>
</feature>
<feature type="compositionally biased region" description="Basic and acidic residues" evidence="5">
    <location>
        <begin position="275"/>
        <end position="298"/>
    </location>
</feature>
<proteinExistence type="predicted"/>
<feature type="domain" description="G-protein coupled receptors family 1 profile" evidence="7">
    <location>
        <begin position="1"/>
        <end position="83"/>
    </location>
</feature>
<feature type="compositionally biased region" description="Polar residues" evidence="5">
    <location>
        <begin position="382"/>
        <end position="413"/>
    </location>
</feature>
<gene>
    <name evidence="8" type="ORF">CUNI_LOCUS17341</name>
</gene>
<dbReference type="PANTHER" id="PTHR24224">
    <property type="entry name" value="CARDIOACCELERATORY PEPTIDE RECEPTOR-RELATED"/>
    <property type="match status" value="1"/>
</dbReference>
<evidence type="ECO:0000256" key="1">
    <source>
        <dbReference type="ARBA" id="ARBA00004370"/>
    </source>
</evidence>
<dbReference type="PANTHER" id="PTHR24224:SF6">
    <property type="entry name" value="CARDIOACCELERATORY PEPTIDE RECEPTOR-RELATED"/>
    <property type="match status" value="1"/>
</dbReference>
<feature type="region of interest" description="Disordered" evidence="5">
    <location>
        <begin position="382"/>
        <end position="430"/>
    </location>
</feature>
<keyword evidence="2 6" id="KW-0812">Transmembrane</keyword>
<feature type="region of interest" description="Disordered" evidence="5">
    <location>
        <begin position="269"/>
        <end position="303"/>
    </location>
</feature>
<protein>
    <recommendedName>
        <fullName evidence="7">G-protein coupled receptors family 1 profile domain-containing protein</fullName>
    </recommendedName>
</protein>
<keyword evidence="3 6" id="KW-1133">Transmembrane helix</keyword>
<dbReference type="GO" id="GO:0004930">
    <property type="term" value="F:G protein-coupled receptor activity"/>
    <property type="evidence" value="ECO:0007669"/>
    <property type="project" value="InterPro"/>
</dbReference>
<dbReference type="SUPFAM" id="SSF81321">
    <property type="entry name" value="Family A G protein-coupled receptor-like"/>
    <property type="match status" value="1"/>
</dbReference>
<evidence type="ECO:0000313" key="9">
    <source>
        <dbReference type="Proteomes" id="UP000678393"/>
    </source>
</evidence>
<dbReference type="Pfam" id="PF00001">
    <property type="entry name" value="7tm_1"/>
    <property type="match status" value="1"/>
</dbReference>
<feature type="region of interest" description="Disordered" evidence="5">
    <location>
        <begin position="344"/>
        <end position="363"/>
    </location>
</feature>
<evidence type="ECO:0000256" key="2">
    <source>
        <dbReference type="ARBA" id="ARBA00022692"/>
    </source>
</evidence>
<evidence type="ECO:0000256" key="4">
    <source>
        <dbReference type="ARBA" id="ARBA00023136"/>
    </source>
</evidence>
<comment type="subcellular location">
    <subcellularLocation>
        <location evidence="1">Membrane</location>
    </subcellularLocation>
</comment>
<dbReference type="EMBL" id="CAJHNH020004879">
    <property type="protein sequence ID" value="CAG5131783.1"/>
    <property type="molecule type" value="Genomic_DNA"/>
</dbReference>
<accession>A0A8S3ZQK6</accession>
<dbReference type="OrthoDB" id="5987909at2759"/>
<dbReference type="Gene3D" id="1.20.1070.10">
    <property type="entry name" value="Rhodopsin 7-helix transmembrane proteins"/>
    <property type="match status" value="1"/>
</dbReference>
<feature type="non-terminal residue" evidence="8">
    <location>
        <position position="465"/>
    </location>
</feature>
<organism evidence="8 9">
    <name type="scientific">Candidula unifasciata</name>
    <dbReference type="NCBI Taxonomy" id="100452"/>
    <lineage>
        <taxon>Eukaryota</taxon>
        <taxon>Metazoa</taxon>
        <taxon>Spiralia</taxon>
        <taxon>Lophotrochozoa</taxon>
        <taxon>Mollusca</taxon>
        <taxon>Gastropoda</taxon>
        <taxon>Heterobranchia</taxon>
        <taxon>Euthyneura</taxon>
        <taxon>Panpulmonata</taxon>
        <taxon>Eupulmonata</taxon>
        <taxon>Stylommatophora</taxon>
        <taxon>Helicina</taxon>
        <taxon>Helicoidea</taxon>
        <taxon>Geomitridae</taxon>
        <taxon>Candidula</taxon>
    </lineage>
</organism>
<keyword evidence="9" id="KW-1185">Reference proteome</keyword>
<dbReference type="PRINTS" id="PR00237">
    <property type="entry name" value="GPCRRHODOPSN"/>
</dbReference>
<dbReference type="InterPro" id="IPR017452">
    <property type="entry name" value="GPCR_Rhodpsn_7TM"/>
</dbReference>
<evidence type="ECO:0000313" key="8">
    <source>
        <dbReference type="EMBL" id="CAG5131783.1"/>
    </source>
</evidence>
<evidence type="ECO:0000256" key="6">
    <source>
        <dbReference type="SAM" id="Phobius"/>
    </source>
</evidence>
<dbReference type="InterPro" id="IPR052665">
    <property type="entry name" value="Neuropeptide-GPCR"/>
</dbReference>
<feature type="transmembrane region" description="Helical" evidence="6">
    <location>
        <begin position="28"/>
        <end position="47"/>
    </location>
</feature>
<evidence type="ECO:0000256" key="3">
    <source>
        <dbReference type="ARBA" id="ARBA00022989"/>
    </source>
</evidence>
<evidence type="ECO:0000256" key="5">
    <source>
        <dbReference type="SAM" id="MobiDB-lite"/>
    </source>
</evidence>
<dbReference type="InterPro" id="IPR000276">
    <property type="entry name" value="GPCR_Rhodpsn"/>
</dbReference>
<dbReference type="Proteomes" id="UP000678393">
    <property type="component" value="Unassembled WGS sequence"/>
</dbReference>
<sequence length="465" mass="52772">STASVRMTINDRRHETGRGIIPQAKIRTIKMTLIIVIVFILCWSPYFLYNLLDIYELMPLDNPLTTLIQSAAPLNSAANPIIYGIFSTRICKNLRRIPMPFCLRKLICRCKETKKLSRFAFRRRSPKLFASQTTDPTLTTNEAHKKCNQCLNDVRSPPAKAPDCRYASVLTKNFMDRANFAETAGDLPLQRDQNKKRTLFRLSRNKGIDDKPNVEYEMTPLSRQGLGHLGSSTSDESTLTSDSTGRLPASKRVLDLKILCERNEQSPHFAVRKMNTKESIIDSSSEEQKDEDKDDHNMDNSFNQMNCKHISEKSLSNCNVSTTQKQSSSESLDVCHNDDVTAEIQQRQQSDTRYPESRHGSTSHAIQNEDQQFFYHVFQQENDNGQLPNNNSTSDNKENTTSIGITRSRQSGVQERVSDRSLAARRPSGVPTVRRRLNSDDNALLNNIANKWLVNEVNANEPSVI</sequence>
<feature type="compositionally biased region" description="Low complexity" evidence="5">
    <location>
        <begin position="229"/>
        <end position="245"/>
    </location>
</feature>